<name>A0A0F9C6M0_9ZZZZ</name>
<accession>A0A0F9C6M0</accession>
<evidence type="ECO:0000313" key="1">
    <source>
        <dbReference type="EMBL" id="KKL21947.1"/>
    </source>
</evidence>
<dbReference type="AlphaFoldDB" id="A0A0F9C6M0"/>
<sequence>ITIDIEGFRSGSMNLPIIKNKEKE</sequence>
<dbReference type="EMBL" id="LAZR01037537">
    <property type="protein sequence ID" value="KKL21947.1"/>
    <property type="molecule type" value="Genomic_DNA"/>
</dbReference>
<feature type="non-terminal residue" evidence="1">
    <location>
        <position position="1"/>
    </location>
</feature>
<gene>
    <name evidence="1" type="ORF">LCGC14_2440370</name>
</gene>
<reference evidence="1" key="1">
    <citation type="journal article" date="2015" name="Nature">
        <title>Complex archaea that bridge the gap between prokaryotes and eukaryotes.</title>
        <authorList>
            <person name="Spang A."/>
            <person name="Saw J.H."/>
            <person name="Jorgensen S.L."/>
            <person name="Zaremba-Niedzwiedzka K."/>
            <person name="Martijn J."/>
            <person name="Lind A.E."/>
            <person name="van Eijk R."/>
            <person name="Schleper C."/>
            <person name="Guy L."/>
            <person name="Ettema T.J."/>
        </authorList>
    </citation>
    <scope>NUCLEOTIDE SEQUENCE</scope>
</reference>
<protein>
    <submittedName>
        <fullName evidence="1">Uncharacterized protein</fullName>
    </submittedName>
</protein>
<comment type="caution">
    <text evidence="1">The sequence shown here is derived from an EMBL/GenBank/DDBJ whole genome shotgun (WGS) entry which is preliminary data.</text>
</comment>
<proteinExistence type="predicted"/>
<organism evidence="1">
    <name type="scientific">marine sediment metagenome</name>
    <dbReference type="NCBI Taxonomy" id="412755"/>
    <lineage>
        <taxon>unclassified sequences</taxon>
        <taxon>metagenomes</taxon>
        <taxon>ecological metagenomes</taxon>
    </lineage>
</organism>